<dbReference type="CDD" id="cd03224">
    <property type="entry name" value="ABC_TM1139_LivF_branched"/>
    <property type="match status" value="1"/>
</dbReference>
<dbReference type="SMART" id="SM00382">
    <property type="entry name" value="AAA"/>
    <property type="match status" value="1"/>
</dbReference>
<name>A0A0G1H747_9BACT</name>
<comment type="similarity">
    <text evidence="1">Belongs to the ABC transporter superfamily.</text>
</comment>
<dbReference type="InterPro" id="IPR017871">
    <property type="entry name" value="ABC_transporter-like_CS"/>
</dbReference>
<accession>A0A0G1H747</accession>
<dbReference type="GO" id="GO:0005524">
    <property type="term" value="F:ATP binding"/>
    <property type="evidence" value="ECO:0007669"/>
    <property type="project" value="UniProtKB-KW"/>
</dbReference>
<dbReference type="GO" id="GO:0015658">
    <property type="term" value="F:branched-chain amino acid transmembrane transporter activity"/>
    <property type="evidence" value="ECO:0007669"/>
    <property type="project" value="TreeGrafter"/>
</dbReference>
<dbReference type="EMBL" id="LCHW01000002">
    <property type="protein sequence ID" value="KKT43196.1"/>
    <property type="molecule type" value="Genomic_DNA"/>
</dbReference>
<evidence type="ECO:0000256" key="4">
    <source>
        <dbReference type="ARBA" id="ARBA00022840"/>
    </source>
</evidence>
<keyword evidence="3" id="KW-0547">Nucleotide-binding</keyword>
<evidence type="ECO:0000256" key="3">
    <source>
        <dbReference type="ARBA" id="ARBA00022741"/>
    </source>
</evidence>
<evidence type="ECO:0000256" key="5">
    <source>
        <dbReference type="ARBA" id="ARBA00022970"/>
    </source>
</evidence>
<evidence type="ECO:0000313" key="7">
    <source>
        <dbReference type="EMBL" id="KKT43196.1"/>
    </source>
</evidence>
<comment type="caution">
    <text evidence="7">The sequence shown here is derived from an EMBL/GenBank/DDBJ whole genome shotgun (WGS) entry which is preliminary data.</text>
</comment>
<keyword evidence="5" id="KW-0029">Amino-acid transport</keyword>
<protein>
    <submittedName>
        <fullName evidence="7">Amino acid/amide ABC transporter ATP-binding protein 2, HAAT family</fullName>
    </submittedName>
</protein>
<keyword evidence="4 7" id="KW-0067">ATP-binding</keyword>
<dbReference type="PANTHER" id="PTHR43820">
    <property type="entry name" value="HIGH-AFFINITY BRANCHED-CHAIN AMINO ACID TRANSPORT ATP-BINDING PROTEIN LIVF"/>
    <property type="match status" value="1"/>
</dbReference>
<evidence type="ECO:0000256" key="2">
    <source>
        <dbReference type="ARBA" id="ARBA00022448"/>
    </source>
</evidence>
<dbReference type="SUPFAM" id="SSF52540">
    <property type="entry name" value="P-loop containing nucleoside triphosphate hydrolases"/>
    <property type="match status" value="1"/>
</dbReference>
<dbReference type="GO" id="GO:0016887">
    <property type="term" value="F:ATP hydrolysis activity"/>
    <property type="evidence" value="ECO:0007669"/>
    <property type="project" value="InterPro"/>
</dbReference>
<dbReference type="Pfam" id="PF00005">
    <property type="entry name" value="ABC_tran"/>
    <property type="match status" value="1"/>
</dbReference>
<dbReference type="Proteomes" id="UP000034051">
    <property type="component" value="Unassembled WGS sequence"/>
</dbReference>
<organism evidence="7 8">
    <name type="scientific">Candidatus Wolfebacteria bacterium GW2011_GWE2_44_13</name>
    <dbReference type="NCBI Taxonomy" id="1619017"/>
    <lineage>
        <taxon>Bacteria</taxon>
        <taxon>Candidatus Wolfeibacteriota</taxon>
    </lineage>
</organism>
<evidence type="ECO:0000256" key="1">
    <source>
        <dbReference type="ARBA" id="ARBA00005417"/>
    </source>
</evidence>
<gene>
    <name evidence="7" type="ORF">UW32_C0002G0057</name>
</gene>
<keyword evidence="2" id="KW-0813">Transport</keyword>
<dbReference type="InterPro" id="IPR003593">
    <property type="entry name" value="AAA+_ATPase"/>
</dbReference>
<dbReference type="PROSITE" id="PS00211">
    <property type="entry name" value="ABC_TRANSPORTER_1"/>
    <property type="match status" value="1"/>
</dbReference>
<dbReference type="InterPro" id="IPR027417">
    <property type="entry name" value="P-loop_NTPase"/>
</dbReference>
<reference evidence="7 8" key="1">
    <citation type="journal article" date="2015" name="Nature">
        <title>rRNA introns, odd ribosomes, and small enigmatic genomes across a large radiation of phyla.</title>
        <authorList>
            <person name="Brown C.T."/>
            <person name="Hug L.A."/>
            <person name="Thomas B.C."/>
            <person name="Sharon I."/>
            <person name="Castelle C.J."/>
            <person name="Singh A."/>
            <person name="Wilkins M.J."/>
            <person name="Williams K.H."/>
            <person name="Banfield J.F."/>
        </authorList>
    </citation>
    <scope>NUCLEOTIDE SEQUENCE [LARGE SCALE GENOMIC DNA]</scope>
</reference>
<dbReference type="PROSITE" id="PS50893">
    <property type="entry name" value="ABC_TRANSPORTER_2"/>
    <property type="match status" value="1"/>
</dbReference>
<dbReference type="InterPro" id="IPR003439">
    <property type="entry name" value="ABC_transporter-like_ATP-bd"/>
</dbReference>
<dbReference type="Gene3D" id="3.40.50.300">
    <property type="entry name" value="P-loop containing nucleotide triphosphate hydrolases"/>
    <property type="match status" value="1"/>
</dbReference>
<proteinExistence type="inferred from homology"/>
<dbReference type="PANTHER" id="PTHR43820:SF4">
    <property type="entry name" value="HIGH-AFFINITY BRANCHED-CHAIN AMINO ACID TRANSPORT ATP-BINDING PROTEIN LIVF"/>
    <property type="match status" value="1"/>
</dbReference>
<dbReference type="AlphaFoldDB" id="A0A0G1H747"/>
<evidence type="ECO:0000313" key="8">
    <source>
        <dbReference type="Proteomes" id="UP000034051"/>
    </source>
</evidence>
<feature type="domain" description="ABC transporter" evidence="6">
    <location>
        <begin position="7"/>
        <end position="240"/>
    </location>
</feature>
<dbReference type="InterPro" id="IPR052156">
    <property type="entry name" value="BCAA_Transport_ATP-bd_LivF"/>
</dbReference>
<sequence>MHQNSLIQLKNASVRYGGVHALEDVDVHINAGEVVVVMGPNGAGKSTVLKALYGIEPLTKGSVIYEGTQIQPKPHEMIKRGVVFVPQGRRVFPSLTVRENIEIGGVVAGKKGLELEKKIDEVVDLFPALKNKLKRSSGILSGGEQQMVALARGLMADPKILLLDEPSLGLAPKIVKEVFEKIAEINKTKGLAVVIVEHNIKSILAVAHRAYVLDKGRVAAEGDAKEIAGSDILERVFLGKEAKEEHTA</sequence>
<dbReference type="PATRIC" id="fig|1619017.3.peg.618"/>
<evidence type="ECO:0000259" key="6">
    <source>
        <dbReference type="PROSITE" id="PS50893"/>
    </source>
</evidence>
<dbReference type="GO" id="GO:0015807">
    <property type="term" value="P:L-amino acid transport"/>
    <property type="evidence" value="ECO:0007669"/>
    <property type="project" value="TreeGrafter"/>
</dbReference>